<name>A0A2N6CT86_9GAMM</name>
<gene>
    <name evidence="1" type="ORF">C0630_16085</name>
</gene>
<comment type="caution">
    <text evidence="1">The sequence shown here is derived from an EMBL/GenBank/DDBJ whole genome shotgun (WGS) entry which is preliminary data.</text>
</comment>
<reference evidence="1 2" key="1">
    <citation type="submission" date="2017-11" db="EMBL/GenBank/DDBJ databases">
        <title>Genome-resolved metagenomics identifies genetic mobility, metabolic interactions, and unexpected diversity in perchlorate-reducing communities.</title>
        <authorList>
            <person name="Barnum T.P."/>
            <person name="Figueroa I.A."/>
            <person name="Carlstrom C.I."/>
            <person name="Lucas L.N."/>
            <person name="Engelbrektson A.L."/>
            <person name="Coates J.D."/>
        </authorList>
    </citation>
    <scope>NUCLEOTIDE SEQUENCE [LARGE SCALE GENOMIC DNA]</scope>
    <source>
        <strain evidence="1">BM301</strain>
    </source>
</reference>
<proteinExistence type="predicted"/>
<sequence>MNMFFLLILLTQNAAGNVSASFIETDGQAQCEVKQKVVEGIFNTAQVKILESHCIAGRYRFSEFGHATSSATKRHFYWIDFDATPIEITRAQGWRSCMEREAEIDRAGYYCASSIQQQLD</sequence>
<dbReference type="RefSeq" id="WP_029134443.1">
    <property type="nucleotide sequence ID" value="NZ_PKUN01000025.1"/>
</dbReference>
<dbReference type="Proteomes" id="UP000235015">
    <property type="component" value="Unassembled WGS sequence"/>
</dbReference>
<dbReference type="STRING" id="1111735.GCA_000428045_02454"/>
<evidence type="ECO:0000313" key="1">
    <source>
        <dbReference type="EMBL" id="PLX60314.1"/>
    </source>
</evidence>
<evidence type="ECO:0000313" key="2">
    <source>
        <dbReference type="Proteomes" id="UP000235015"/>
    </source>
</evidence>
<organism evidence="1 2">
    <name type="scientific">Sedimenticola selenatireducens</name>
    <dbReference type="NCBI Taxonomy" id="191960"/>
    <lineage>
        <taxon>Bacteria</taxon>
        <taxon>Pseudomonadati</taxon>
        <taxon>Pseudomonadota</taxon>
        <taxon>Gammaproteobacteria</taxon>
        <taxon>Chromatiales</taxon>
        <taxon>Sedimenticolaceae</taxon>
        <taxon>Sedimenticola</taxon>
    </lineage>
</organism>
<protein>
    <submittedName>
        <fullName evidence="1">Uncharacterized protein</fullName>
    </submittedName>
</protein>
<dbReference type="AlphaFoldDB" id="A0A2N6CT86"/>
<accession>A0A2N6CT86</accession>
<dbReference type="EMBL" id="PKUN01000025">
    <property type="protein sequence ID" value="PLX60314.1"/>
    <property type="molecule type" value="Genomic_DNA"/>
</dbReference>